<dbReference type="OrthoDB" id="6020543at2759"/>
<dbReference type="PANTHER" id="PTHR45708:SF40">
    <property type="entry name" value="BASIC ENDOCHITINASE"/>
    <property type="match status" value="1"/>
</dbReference>
<proteinExistence type="predicted"/>
<dbReference type="GO" id="GO:0005975">
    <property type="term" value="P:carbohydrate metabolic process"/>
    <property type="evidence" value="ECO:0007669"/>
    <property type="project" value="InterPro"/>
</dbReference>
<dbReference type="PANTHER" id="PTHR45708">
    <property type="entry name" value="ENDOCHITINASE"/>
    <property type="match status" value="1"/>
</dbReference>
<organism evidence="2 3">
    <name type="scientific">Nyssa sinensis</name>
    <dbReference type="NCBI Taxonomy" id="561372"/>
    <lineage>
        <taxon>Eukaryota</taxon>
        <taxon>Viridiplantae</taxon>
        <taxon>Streptophyta</taxon>
        <taxon>Embryophyta</taxon>
        <taxon>Tracheophyta</taxon>
        <taxon>Spermatophyta</taxon>
        <taxon>Magnoliopsida</taxon>
        <taxon>eudicotyledons</taxon>
        <taxon>Gunneridae</taxon>
        <taxon>Pentapetalae</taxon>
        <taxon>asterids</taxon>
        <taxon>Cornales</taxon>
        <taxon>Nyssaceae</taxon>
        <taxon>Nyssa</taxon>
    </lineage>
</organism>
<dbReference type="GO" id="GO:0005576">
    <property type="term" value="C:extracellular region"/>
    <property type="evidence" value="ECO:0007669"/>
    <property type="project" value="TreeGrafter"/>
</dbReference>
<protein>
    <recommendedName>
        <fullName evidence="1">GH18 domain-containing protein</fullName>
    </recommendedName>
</protein>
<accession>A0A5J4ZDU7</accession>
<gene>
    <name evidence="2" type="ORF">F0562_019298</name>
</gene>
<dbReference type="InterPro" id="IPR050542">
    <property type="entry name" value="Glycosyl_Hydrlase18_Chitinase"/>
</dbReference>
<sequence>MPGGVADYLWNHFLGGHAKFRPLGNAVLDGEDFDIERGERHYAVLARRLSELGNGGRKVYLTAAPQYGDASNLKSSWEQWTSSIPARLFFIGPPASKAAAGSGYIPKQVLISQIPPFIKGSQKYGGVMLWDRYNDIQSSYSIAIKGSV</sequence>
<evidence type="ECO:0000259" key="1">
    <source>
        <dbReference type="PROSITE" id="PS51910"/>
    </source>
</evidence>
<dbReference type="AlphaFoldDB" id="A0A5J4ZDU7"/>
<feature type="domain" description="GH18" evidence="1">
    <location>
        <begin position="1"/>
        <end position="148"/>
    </location>
</feature>
<dbReference type="Proteomes" id="UP000325577">
    <property type="component" value="Linkage Group LG9"/>
</dbReference>
<dbReference type="GO" id="GO:0004568">
    <property type="term" value="F:chitinase activity"/>
    <property type="evidence" value="ECO:0007669"/>
    <property type="project" value="TreeGrafter"/>
</dbReference>
<dbReference type="SUPFAM" id="SSF51445">
    <property type="entry name" value="(Trans)glycosidases"/>
    <property type="match status" value="1"/>
</dbReference>
<evidence type="ECO:0000313" key="2">
    <source>
        <dbReference type="EMBL" id="KAA8516119.1"/>
    </source>
</evidence>
<dbReference type="EMBL" id="CM018052">
    <property type="protein sequence ID" value="KAA8516119.1"/>
    <property type="molecule type" value="Genomic_DNA"/>
</dbReference>
<name>A0A5J4ZDU7_9ASTE</name>
<reference evidence="2 3" key="1">
    <citation type="submission" date="2019-09" db="EMBL/GenBank/DDBJ databases">
        <title>A chromosome-level genome assembly of the Chinese tupelo Nyssa sinensis.</title>
        <authorList>
            <person name="Yang X."/>
            <person name="Kang M."/>
            <person name="Yang Y."/>
            <person name="Xiong H."/>
            <person name="Wang M."/>
            <person name="Zhang Z."/>
            <person name="Wang Z."/>
            <person name="Wu H."/>
            <person name="Ma T."/>
            <person name="Liu J."/>
            <person name="Xi Z."/>
        </authorList>
    </citation>
    <scope>NUCLEOTIDE SEQUENCE [LARGE SCALE GENOMIC DNA]</scope>
    <source>
        <strain evidence="2">J267</strain>
        <tissue evidence="2">Leaf</tissue>
    </source>
</reference>
<keyword evidence="3" id="KW-1185">Reference proteome</keyword>
<dbReference type="InterPro" id="IPR017853">
    <property type="entry name" value="GH"/>
</dbReference>
<dbReference type="Gene3D" id="3.20.20.80">
    <property type="entry name" value="Glycosidases"/>
    <property type="match status" value="2"/>
</dbReference>
<evidence type="ECO:0000313" key="3">
    <source>
        <dbReference type="Proteomes" id="UP000325577"/>
    </source>
</evidence>
<dbReference type="PROSITE" id="PS51910">
    <property type="entry name" value="GH18_2"/>
    <property type="match status" value="1"/>
</dbReference>
<dbReference type="InterPro" id="IPR001223">
    <property type="entry name" value="Glyco_hydro18_cat"/>
</dbReference>